<evidence type="ECO:0000256" key="6">
    <source>
        <dbReference type="ARBA" id="ARBA00022840"/>
    </source>
</evidence>
<dbReference type="PANTHER" id="PTHR42711">
    <property type="entry name" value="ABC TRANSPORTER ATP-BINDING PROTEIN"/>
    <property type="match status" value="1"/>
</dbReference>
<keyword evidence="4" id="KW-0547">Nucleotide-binding</keyword>
<dbReference type="GO" id="GO:0008233">
    <property type="term" value="F:peptidase activity"/>
    <property type="evidence" value="ECO:0007669"/>
    <property type="project" value="InterPro"/>
</dbReference>
<protein>
    <submittedName>
        <fullName evidence="9">Uncharacterized protein</fullName>
    </submittedName>
</protein>
<dbReference type="EMBL" id="JAPDRN010000057">
    <property type="protein sequence ID" value="KAJ9631340.1"/>
    <property type="molecule type" value="Genomic_DNA"/>
</dbReference>
<dbReference type="GO" id="GO:0006508">
    <property type="term" value="P:proteolysis"/>
    <property type="evidence" value="ECO:0007669"/>
    <property type="project" value="InterPro"/>
</dbReference>
<dbReference type="Gene3D" id="3.40.50.1820">
    <property type="entry name" value="alpha/beta hydrolase"/>
    <property type="match status" value="1"/>
</dbReference>
<keyword evidence="6" id="KW-0067">ATP-binding</keyword>
<dbReference type="InterPro" id="IPR050763">
    <property type="entry name" value="ABC_transporter_ATP-binding"/>
</dbReference>
<comment type="caution">
    <text evidence="9">The sequence shown here is derived from an EMBL/GenBank/DDBJ whole genome shotgun (WGS) entry which is preliminary data.</text>
</comment>
<dbReference type="InterPro" id="IPR029058">
    <property type="entry name" value="AB_hydrolase_fold"/>
</dbReference>
<dbReference type="GO" id="GO:0016887">
    <property type="term" value="F:ATP hydrolysis activity"/>
    <property type="evidence" value="ECO:0007669"/>
    <property type="project" value="InterPro"/>
</dbReference>
<gene>
    <name evidence="9" type="ORF">H2204_008066</name>
</gene>
<evidence type="ECO:0000256" key="4">
    <source>
        <dbReference type="ARBA" id="ARBA00022741"/>
    </source>
</evidence>
<evidence type="ECO:0000259" key="7">
    <source>
        <dbReference type="PROSITE" id="PS50887"/>
    </source>
</evidence>
<dbReference type="PANTHER" id="PTHR42711:SF5">
    <property type="entry name" value="ABC TRANSPORTER ATP-BINDING PROTEIN NATA"/>
    <property type="match status" value="1"/>
</dbReference>
<dbReference type="AlphaFoldDB" id="A0AA39CW46"/>
<feature type="domain" description="GGDEF" evidence="7">
    <location>
        <begin position="1"/>
        <end position="51"/>
    </location>
</feature>
<dbReference type="InterPro" id="IPR002410">
    <property type="entry name" value="Peptidase_S33"/>
</dbReference>
<sequence length="805" mass="85932">MLDTGAVAVTASSGLVLDDGRTDLSGLIALADTALYRAKAEGRNRLVAVPTQAQGIRLSPPAPGAWESRTMQRHHFARAGLLVSMLIAGCSAPPQAGTNGAGDTPSRRYGQIDFRPCTLATEGASANVEAQCATFQVPEDRSRPDGRRIDLRVAWLEAGNSGSGLPDPVFFLAGGPGQAASEVAVIVDTALRQVRKQRDIFLIDQRGTGGSNPLSCLGADGKELLMDEDAAPSEALLREYAERCAASLKGRADPRFYTTAEAIADLDAVRQALGADTLNLVGGSYGTRVAQRYAATYPQHTRSIVIDGVVPNDLVVGGDFASTFDNAITLQSEQCRKDAVCSKRFPVDTRAQLRSVVETLRRAPVTVDYRDPGTNAPQQDVLTPDSVVGLAFAFSYVPQCSSLLPLVLDEAAQGRYAPLASLARGATRSMDFQINRGMQWSVICSEDAPRYQAPVESSDSLVGPEVARAFFAACPVWPHQPAAAAAAVPLHSDLPVLLLSGELDPVTPPRYAEQVLKGLPKGRALVARGQGHGTLTAGCMPRLLGQFIDTTDAKALDASCLDTLSYAFNTRTGRIQAVADVGFRAEDGRITGLLGPNGAGKTTTMRMLYTLMTPDEGSITVDGIDAARNPVEVRRHLGVLPDARGVYKRLTARENIAYFGELHGLSASRIRERIEVLSHALDMADILDRQTDGFSQGQRTKTAIARALVHDPRNVILDEPTNGLDVMTTRALRRFLLGLREEGRCVILSSHIMQEVGALCDHIVIIAKGTVMAAGSADELRTQSGEPNLEDAFVKLIGSEEGLHA</sequence>
<dbReference type="PROSITE" id="PS50893">
    <property type="entry name" value="ABC_TRANSPORTER_2"/>
    <property type="match status" value="1"/>
</dbReference>
<dbReference type="InterPro" id="IPR000073">
    <property type="entry name" value="AB_hydrolase_1"/>
</dbReference>
<dbReference type="CDD" id="cd03266">
    <property type="entry name" value="ABC_NatA_sodium_exporter"/>
    <property type="match status" value="1"/>
</dbReference>
<dbReference type="Pfam" id="PF00005">
    <property type="entry name" value="ABC_tran"/>
    <property type="match status" value="1"/>
</dbReference>
<evidence type="ECO:0000313" key="9">
    <source>
        <dbReference type="EMBL" id="KAJ9631340.1"/>
    </source>
</evidence>
<evidence type="ECO:0000256" key="3">
    <source>
        <dbReference type="ARBA" id="ARBA00022448"/>
    </source>
</evidence>
<evidence type="ECO:0000256" key="5">
    <source>
        <dbReference type="ARBA" id="ARBA00022801"/>
    </source>
</evidence>
<dbReference type="SUPFAM" id="SSF55073">
    <property type="entry name" value="Nucleotide cyclase"/>
    <property type="match status" value="1"/>
</dbReference>
<reference evidence="9" key="1">
    <citation type="submission" date="2022-10" db="EMBL/GenBank/DDBJ databases">
        <title>Culturing micro-colonial fungi from biological soil crusts in the Mojave desert and describing Neophaeococcomyces mojavensis, and introducing the new genera and species Taxawa tesnikishii.</title>
        <authorList>
            <person name="Kurbessoian T."/>
            <person name="Stajich J.E."/>
        </authorList>
    </citation>
    <scope>NUCLEOTIDE SEQUENCE</scope>
    <source>
        <strain evidence="9">TK_35</strain>
    </source>
</reference>
<organism evidence="9">
    <name type="scientific">Knufia peltigerae</name>
    <dbReference type="NCBI Taxonomy" id="1002370"/>
    <lineage>
        <taxon>Eukaryota</taxon>
        <taxon>Fungi</taxon>
        <taxon>Dikarya</taxon>
        <taxon>Ascomycota</taxon>
        <taxon>Pezizomycotina</taxon>
        <taxon>Eurotiomycetes</taxon>
        <taxon>Chaetothyriomycetidae</taxon>
        <taxon>Chaetothyriales</taxon>
        <taxon>Trichomeriaceae</taxon>
        <taxon>Knufia</taxon>
    </lineage>
</organism>
<dbReference type="InterPro" id="IPR027417">
    <property type="entry name" value="P-loop_NTPase"/>
</dbReference>
<dbReference type="GO" id="GO:0005524">
    <property type="term" value="F:ATP binding"/>
    <property type="evidence" value="ECO:0007669"/>
    <property type="project" value="UniProtKB-KW"/>
</dbReference>
<comment type="similarity">
    <text evidence="2">Belongs to the peptidase S33 family.</text>
</comment>
<evidence type="ECO:0000256" key="2">
    <source>
        <dbReference type="ARBA" id="ARBA00010088"/>
    </source>
</evidence>
<dbReference type="SMART" id="SM00382">
    <property type="entry name" value="AAA"/>
    <property type="match status" value="1"/>
</dbReference>
<comment type="similarity">
    <text evidence="1">Belongs to the ABC transporter superfamily.</text>
</comment>
<evidence type="ECO:0000259" key="8">
    <source>
        <dbReference type="PROSITE" id="PS50893"/>
    </source>
</evidence>
<feature type="domain" description="ABC transporter" evidence="8">
    <location>
        <begin position="561"/>
        <end position="793"/>
    </location>
</feature>
<name>A0AA39CW46_9EURO</name>
<dbReference type="InterPro" id="IPR029787">
    <property type="entry name" value="Nucleotide_cyclase"/>
</dbReference>
<dbReference type="InterPro" id="IPR003439">
    <property type="entry name" value="ABC_transporter-like_ATP-bd"/>
</dbReference>
<dbReference type="SUPFAM" id="SSF52540">
    <property type="entry name" value="P-loop containing nucleoside triphosphate hydrolases"/>
    <property type="match status" value="1"/>
</dbReference>
<dbReference type="InterPro" id="IPR003593">
    <property type="entry name" value="AAA+_ATPase"/>
</dbReference>
<keyword evidence="5" id="KW-0378">Hydrolase</keyword>
<dbReference type="PRINTS" id="PR00793">
    <property type="entry name" value="PROAMNOPTASE"/>
</dbReference>
<proteinExistence type="inferred from homology"/>
<dbReference type="InterPro" id="IPR043128">
    <property type="entry name" value="Rev_trsase/Diguanyl_cyclase"/>
</dbReference>
<dbReference type="PROSITE" id="PS50887">
    <property type="entry name" value="GGDEF"/>
    <property type="match status" value="1"/>
</dbReference>
<dbReference type="InterPro" id="IPR000160">
    <property type="entry name" value="GGDEF_dom"/>
</dbReference>
<dbReference type="Gene3D" id="3.40.50.300">
    <property type="entry name" value="P-loop containing nucleotide triphosphate hydrolases"/>
    <property type="match status" value="1"/>
</dbReference>
<dbReference type="Pfam" id="PF00561">
    <property type="entry name" value="Abhydrolase_1"/>
    <property type="match status" value="1"/>
</dbReference>
<accession>A0AA39CW46</accession>
<dbReference type="Gene3D" id="3.30.70.270">
    <property type="match status" value="1"/>
</dbReference>
<keyword evidence="3" id="KW-0813">Transport</keyword>
<dbReference type="SUPFAM" id="SSF53474">
    <property type="entry name" value="alpha/beta-Hydrolases"/>
    <property type="match status" value="1"/>
</dbReference>
<evidence type="ECO:0000256" key="1">
    <source>
        <dbReference type="ARBA" id="ARBA00005417"/>
    </source>
</evidence>